<dbReference type="STRING" id="79200.A0A164TWK6"/>
<evidence type="ECO:0000313" key="4">
    <source>
        <dbReference type="Proteomes" id="UP000077755"/>
    </source>
</evidence>
<gene>
    <name evidence="2" type="ORF">DCAR_025151</name>
    <name evidence="3" type="ORF">DCAR_0728877</name>
</gene>
<evidence type="ECO:0000313" key="3">
    <source>
        <dbReference type="EMBL" id="WOH09420.1"/>
    </source>
</evidence>
<reference evidence="3" key="2">
    <citation type="submission" date="2022-03" db="EMBL/GenBank/DDBJ databases">
        <title>Draft title - Genomic analysis of global carrot germplasm unveils the trajectory of domestication and the origin of high carotenoid orange carrot.</title>
        <authorList>
            <person name="Iorizzo M."/>
            <person name="Ellison S."/>
            <person name="Senalik D."/>
            <person name="Macko-Podgorni A."/>
            <person name="Grzebelus D."/>
            <person name="Bostan H."/>
            <person name="Rolling W."/>
            <person name="Curaba J."/>
            <person name="Simon P."/>
        </authorList>
    </citation>
    <scope>NUCLEOTIDE SEQUENCE</scope>
    <source>
        <tissue evidence="3">Leaf</tissue>
    </source>
</reference>
<dbReference type="PANTHER" id="PTHR31896">
    <property type="entry name" value="FAMILY REGULATORY PROTEIN, PUTATIVE (AFU_ORTHOLOGUE AFUA_3G14730)-RELATED"/>
    <property type="match status" value="1"/>
</dbReference>
<name>A0A164TWK6_DAUCS</name>
<evidence type="ECO:0008006" key="5">
    <source>
        <dbReference type="Google" id="ProtNLM"/>
    </source>
</evidence>
<keyword evidence="4" id="KW-1185">Reference proteome</keyword>
<dbReference type="Gramene" id="KZM88076">
    <property type="protein sequence ID" value="KZM88076"/>
    <property type="gene ID" value="DCAR_025151"/>
</dbReference>
<dbReference type="AlphaFoldDB" id="A0A164TWK6"/>
<reference evidence="2" key="1">
    <citation type="journal article" date="2016" name="Nat. Genet.">
        <title>A high-quality carrot genome assembly provides new insights into carotenoid accumulation and asterid genome evolution.</title>
        <authorList>
            <person name="Iorizzo M."/>
            <person name="Ellison S."/>
            <person name="Senalik D."/>
            <person name="Zeng P."/>
            <person name="Satapoomin P."/>
            <person name="Huang J."/>
            <person name="Bowman M."/>
            <person name="Iovene M."/>
            <person name="Sanseverino W."/>
            <person name="Cavagnaro P."/>
            <person name="Yildiz M."/>
            <person name="Macko-Podgorni A."/>
            <person name="Moranska E."/>
            <person name="Grzebelus E."/>
            <person name="Grzebelus D."/>
            <person name="Ashrafi H."/>
            <person name="Zheng Z."/>
            <person name="Cheng S."/>
            <person name="Spooner D."/>
            <person name="Van Deynze A."/>
            <person name="Simon P."/>
        </authorList>
    </citation>
    <scope>NUCLEOTIDE SEQUENCE [LARGE SCALE GENOMIC DNA]</scope>
    <source>
        <tissue evidence="2">Leaf</tissue>
    </source>
</reference>
<sequence length="446" mass="49707">MSSPTIQQISECFIKPSHLSQDSKQVIPLATWDLAMLSYHYIQKGLLFKKPDAQDNFTQVFLQKLKDALSLTLAHFYPLAGRLAKKQDSHSFALFVDCVNSPGARFVHSSVDTTVSDILSPPYVPIIVQSFFDHHKAVNYDGLNMSLLTVQVTELIDGIFIGCSVNHSVSDGTSYWNFFNTLSRNFQGSGVTSQPIHDRWFPDGHGPFLSLPFTRDDQFISRYEAPILQERIFHFSVANLARIKAKTNALCKDRAVRISSLQALSAIIWRCLTRVRGLTKDQITSCCMSANNRLRLDPLLSTNYFGNCVQVLKTFTTASKLLENNLEWAALQLNQTIVQHDDKSVRESVATWLKTRHPKQLGLPDDPGNIVISSSPRFNMYGNEFGFGEPVAILCGYANKFDGKVTLYQGSEGGGSIDAAICLNPKIMSALECDEEFLDALNSSSD</sequence>
<protein>
    <recommendedName>
        <fullName evidence="5">HXXXD-type acyl-transferase family protein</fullName>
    </recommendedName>
</protein>
<proteinExistence type="predicted"/>
<evidence type="ECO:0000313" key="2">
    <source>
        <dbReference type="EMBL" id="KZM88076.1"/>
    </source>
</evidence>
<dbReference type="OrthoDB" id="1862401at2759"/>
<dbReference type="GO" id="GO:0016740">
    <property type="term" value="F:transferase activity"/>
    <property type="evidence" value="ECO:0007669"/>
    <property type="project" value="UniProtKB-KW"/>
</dbReference>
<dbReference type="Pfam" id="PF02458">
    <property type="entry name" value="Transferase"/>
    <property type="match status" value="1"/>
</dbReference>
<evidence type="ECO:0000256" key="1">
    <source>
        <dbReference type="ARBA" id="ARBA00022679"/>
    </source>
</evidence>
<dbReference type="OMA" id="GKITMYP"/>
<dbReference type="Gene3D" id="3.30.559.10">
    <property type="entry name" value="Chloramphenicol acetyltransferase-like domain"/>
    <property type="match status" value="2"/>
</dbReference>
<dbReference type="Proteomes" id="UP000077755">
    <property type="component" value="Chromosome 7"/>
</dbReference>
<keyword evidence="1" id="KW-0808">Transferase</keyword>
<dbReference type="InterPro" id="IPR023213">
    <property type="entry name" value="CAT-like_dom_sf"/>
</dbReference>
<accession>A0A164TWK6</accession>
<dbReference type="InterPro" id="IPR051283">
    <property type="entry name" value="Sec_Metabolite_Acyltrans"/>
</dbReference>
<dbReference type="KEGG" id="dcr:108194866"/>
<organism evidence="2">
    <name type="scientific">Daucus carota subsp. sativus</name>
    <name type="common">Carrot</name>
    <dbReference type="NCBI Taxonomy" id="79200"/>
    <lineage>
        <taxon>Eukaryota</taxon>
        <taxon>Viridiplantae</taxon>
        <taxon>Streptophyta</taxon>
        <taxon>Embryophyta</taxon>
        <taxon>Tracheophyta</taxon>
        <taxon>Spermatophyta</taxon>
        <taxon>Magnoliopsida</taxon>
        <taxon>eudicotyledons</taxon>
        <taxon>Gunneridae</taxon>
        <taxon>Pentapetalae</taxon>
        <taxon>asterids</taxon>
        <taxon>campanulids</taxon>
        <taxon>Apiales</taxon>
        <taxon>Apiaceae</taxon>
        <taxon>Apioideae</taxon>
        <taxon>Scandiceae</taxon>
        <taxon>Daucinae</taxon>
        <taxon>Daucus</taxon>
        <taxon>Daucus sect. Daucus</taxon>
    </lineage>
</organism>
<dbReference type="EMBL" id="CP093349">
    <property type="protein sequence ID" value="WOH09420.1"/>
    <property type="molecule type" value="Genomic_DNA"/>
</dbReference>
<dbReference type="EMBL" id="LNRQ01000007">
    <property type="protein sequence ID" value="KZM88076.1"/>
    <property type="molecule type" value="Genomic_DNA"/>
</dbReference>
<dbReference type="PANTHER" id="PTHR31896:SF12">
    <property type="entry name" value="HXXXD-TYPE ACYL-TRANSFERASE FAMILY PROTEIN"/>
    <property type="match status" value="1"/>
</dbReference>